<dbReference type="InterPro" id="IPR050815">
    <property type="entry name" value="TF_fung"/>
</dbReference>
<evidence type="ECO:0000313" key="8">
    <source>
        <dbReference type="EMBL" id="GAD96496.1"/>
    </source>
</evidence>
<keyword evidence="3" id="KW-0805">Transcription regulation</keyword>
<evidence type="ECO:0000256" key="3">
    <source>
        <dbReference type="ARBA" id="ARBA00023015"/>
    </source>
</evidence>
<evidence type="ECO:0000256" key="4">
    <source>
        <dbReference type="ARBA" id="ARBA00023125"/>
    </source>
</evidence>
<dbReference type="PROSITE" id="PS50048">
    <property type="entry name" value="ZN2_CY6_FUNGAL_2"/>
    <property type="match status" value="1"/>
</dbReference>
<keyword evidence="6" id="KW-0539">Nucleus</keyword>
<dbReference type="PROSITE" id="PS00463">
    <property type="entry name" value="ZN2_CY6_FUNGAL_1"/>
    <property type="match status" value="1"/>
</dbReference>
<evidence type="ECO:0000256" key="6">
    <source>
        <dbReference type="ARBA" id="ARBA00023242"/>
    </source>
</evidence>
<evidence type="ECO:0000256" key="5">
    <source>
        <dbReference type="ARBA" id="ARBA00023163"/>
    </source>
</evidence>
<dbReference type="Pfam" id="PF04082">
    <property type="entry name" value="Fungal_trans"/>
    <property type="match status" value="1"/>
</dbReference>
<reference evidence="9" key="1">
    <citation type="journal article" date="2014" name="Genome Announc.">
        <title>Draft genome sequence of the formaldehyde-resistant fungus Byssochlamys spectabilis No. 5 (anamorph Paecilomyces variotii No. 5) (NBRC109023).</title>
        <authorList>
            <person name="Oka T."/>
            <person name="Ekino K."/>
            <person name="Fukuda K."/>
            <person name="Nomura Y."/>
        </authorList>
    </citation>
    <scope>NUCLEOTIDE SEQUENCE [LARGE SCALE GENOMIC DNA]</scope>
    <source>
        <strain evidence="9">No. 5 / NBRC 109023</strain>
    </source>
</reference>
<sequence length="541" mass="61858">MADRSNTAVNACAGCKKYKRKCNKALPSCSTCSRLRRECSYPIPDPTRPTPEEEITQLRARVENLEELVSRKIPANETHSTSPASPFHESNATTVRRELFSDLLFLDQRSFAHLHCKVQPVRLPVPDDFLKALDDEYSQPRGFEHLMYRYFDAVHGWMPIISKARVKRVLDSAASEMQAEIAFLFSCMKLLLWRPQTGSPPEDLPLYRIVKEINVQLEMAGLQSLPVIQGGILTAVYELGHGIYPACYMTVAQCARQAISLGVHNREAPHFLQPWADWEEEIRTWWFIVMLDRHVTVGRELRPLCTEDPKKHTPLPADTEAWDDGSMIFPERLYMSSPTTAVTSPYARLAQAYNLMGRVIRHCDDEDQHLTFILEEMGTLHHAISALLDLVAHEKPEDSYVVKAVCFSSLMKLHKNFLYNSFHQRFSDKADPQLASRIRSYNETSLNTMRDTSLETLNLAQSLGRYISVSGIEKLSPLVLHCLYRAAFWLSYLARSKQEDVFVIGRQVLDRVLKTLSVRWKVASTYLEILETVYREGGGNY</sequence>
<feature type="domain" description="Zn(2)-C6 fungal-type" evidence="7">
    <location>
        <begin position="11"/>
        <end position="41"/>
    </location>
</feature>
<gene>
    <name evidence="8" type="ORF">PVAR5_5152</name>
</gene>
<keyword evidence="2" id="KW-0479">Metal-binding</keyword>
<dbReference type="Gene3D" id="4.10.240.10">
    <property type="entry name" value="Zn(2)-C6 fungal-type DNA-binding domain"/>
    <property type="match status" value="1"/>
</dbReference>
<dbReference type="PANTHER" id="PTHR47338:SF20">
    <property type="entry name" value="ZN(II)2CYS6 TRANSCRIPTION FACTOR (EUROFUNG)"/>
    <property type="match status" value="1"/>
</dbReference>
<keyword evidence="5" id="KW-0804">Transcription</keyword>
<name>V5G3C3_BYSSN</name>
<dbReference type="HOGENOM" id="CLU_023880_2_0_1"/>
<dbReference type="SUPFAM" id="SSF57701">
    <property type="entry name" value="Zn2/Cys6 DNA-binding domain"/>
    <property type="match status" value="1"/>
</dbReference>
<dbReference type="InterPro" id="IPR001138">
    <property type="entry name" value="Zn2Cys6_DnaBD"/>
</dbReference>
<dbReference type="InterPro" id="IPR036864">
    <property type="entry name" value="Zn2-C6_fun-type_DNA-bd_sf"/>
</dbReference>
<dbReference type="GO" id="GO:0005634">
    <property type="term" value="C:nucleus"/>
    <property type="evidence" value="ECO:0007669"/>
    <property type="project" value="UniProtKB-SubCell"/>
</dbReference>
<comment type="caution">
    <text evidence="8">The sequence shown here is derived from an EMBL/GenBank/DDBJ whole genome shotgun (WGS) entry which is preliminary data.</text>
</comment>
<dbReference type="PANTHER" id="PTHR47338">
    <property type="entry name" value="ZN(II)2CYS6 TRANSCRIPTION FACTOR (EUROFUNG)-RELATED"/>
    <property type="match status" value="1"/>
</dbReference>
<evidence type="ECO:0000313" key="9">
    <source>
        <dbReference type="Proteomes" id="UP000018001"/>
    </source>
</evidence>
<dbReference type="CDD" id="cd12148">
    <property type="entry name" value="fungal_TF_MHR"/>
    <property type="match status" value="1"/>
</dbReference>
<dbReference type="SMART" id="SM00066">
    <property type="entry name" value="GAL4"/>
    <property type="match status" value="1"/>
</dbReference>
<proteinExistence type="predicted"/>
<dbReference type="GO" id="GO:0006351">
    <property type="term" value="P:DNA-templated transcription"/>
    <property type="evidence" value="ECO:0007669"/>
    <property type="project" value="InterPro"/>
</dbReference>
<dbReference type="Pfam" id="PF00172">
    <property type="entry name" value="Zn_clus"/>
    <property type="match status" value="1"/>
</dbReference>
<dbReference type="GO" id="GO:0008270">
    <property type="term" value="F:zinc ion binding"/>
    <property type="evidence" value="ECO:0007669"/>
    <property type="project" value="InterPro"/>
</dbReference>
<dbReference type="CDD" id="cd00067">
    <property type="entry name" value="GAL4"/>
    <property type="match status" value="1"/>
</dbReference>
<dbReference type="eggNOG" id="ENOG502SID0">
    <property type="taxonomic scope" value="Eukaryota"/>
</dbReference>
<dbReference type="InParanoid" id="V5G3C3"/>
<dbReference type="InterPro" id="IPR007219">
    <property type="entry name" value="XnlR_reg_dom"/>
</dbReference>
<dbReference type="Proteomes" id="UP000018001">
    <property type="component" value="Unassembled WGS sequence"/>
</dbReference>
<keyword evidence="4" id="KW-0238">DNA-binding</keyword>
<dbReference type="EMBL" id="BAUL01000167">
    <property type="protein sequence ID" value="GAD96496.1"/>
    <property type="molecule type" value="Genomic_DNA"/>
</dbReference>
<dbReference type="AlphaFoldDB" id="V5G3C3"/>
<evidence type="ECO:0000259" key="7">
    <source>
        <dbReference type="PROSITE" id="PS50048"/>
    </source>
</evidence>
<keyword evidence="9" id="KW-1185">Reference proteome</keyword>
<dbReference type="GO" id="GO:0000981">
    <property type="term" value="F:DNA-binding transcription factor activity, RNA polymerase II-specific"/>
    <property type="evidence" value="ECO:0007669"/>
    <property type="project" value="InterPro"/>
</dbReference>
<evidence type="ECO:0000256" key="1">
    <source>
        <dbReference type="ARBA" id="ARBA00004123"/>
    </source>
</evidence>
<protein>
    <submittedName>
        <fullName evidence="8">Fungal specific transcription factor domain protein</fullName>
    </submittedName>
</protein>
<comment type="subcellular location">
    <subcellularLocation>
        <location evidence="1">Nucleus</location>
    </subcellularLocation>
</comment>
<dbReference type="GO" id="GO:0003677">
    <property type="term" value="F:DNA binding"/>
    <property type="evidence" value="ECO:0007669"/>
    <property type="project" value="UniProtKB-KW"/>
</dbReference>
<accession>V5G3C3</accession>
<organism evidence="8 9">
    <name type="scientific">Byssochlamys spectabilis (strain No. 5 / NBRC 109023)</name>
    <name type="common">Paecilomyces variotii</name>
    <dbReference type="NCBI Taxonomy" id="1356009"/>
    <lineage>
        <taxon>Eukaryota</taxon>
        <taxon>Fungi</taxon>
        <taxon>Dikarya</taxon>
        <taxon>Ascomycota</taxon>
        <taxon>Pezizomycotina</taxon>
        <taxon>Eurotiomycetes</taxon>
        <taxon>Eurotiomycetidae</taxon>
        <taxon>Eurotiales</taxon>
        <taxon>Thermoascaceae</taxon>
        <taxon>Paecilomyces</taxon>
    </lineage>
</organism>
<dbReference type="OrthoDB" id="270167at2759"/>
<dbReference type="SMART" id="SM00906">
    <property type="entry name" value="Fungal_trans"/>
    <property type="match status" value="1"/>
</dbReference>
<evidence type="ECO:0000256" key="2">
    <source>
        <dbReference type="ARBA" id="ARBA00022723"/>
    </source>
</evidence>